<dbReference type="InterPro" id="IPR044957">
    <property type="entry name" value="Ribosomal_bL32_bact"/>
</dbReference>
<dbReference type="PANTHER" id="PTHR35534">
    <property type="entry name" value="50S RIBOSOMAL PROTEIN L32"/>
    <property type="match status" value="1"/>
</dbReference>
<dbReference type="NCBIfam" id="TIGR01031">
    <property type="entry name" value="rpmF_bact"/>
    <property type="match status" value="1"/>
</dbReference>
<comment type="similarity">
    <text evidence="1 5">Belongs to the bacterial ribosomal protein bL32 family.</text>
</comment>
<dbReference type="AlphaFoldDB" id="A0A1G2IWJ5"/>
<sequence length="79" mass="9134">MAVPRHKHTRAKVGKTRMHKHINRVLLNVCPKCKKPVLSHTVCLNCGYYKGSEVINVLSKLTKKERKIKEKEITQAEKK</sequence>
<evidence type="ECO:0000313" key="6">
    <source>
        <dbReference type="EMBL" id="OGZ79062.1"/>
    </source>
</evidence>
<dbReference type="GO" id="GO:0006412">
    <property type="term" value="P:translation"/>
    <property type="evidence" value="ECO:0007669"/>
    <property type="project" value="UniProtKB-UniRule"/>
</dbReference>
<keyword evidence="2 5" id="KW-0689">Ribosomal protein</keyword>
<reference evidence="6 7" key="1">
    <citation type="journal article" date="2016" name="Nat. Commun.">
        <title>Thousands of microbial genomes shed light on interconnected biogeochemical processes in an aquifer system.</title>
        <authorList>
            <person name="Anantharaman K."/>
            <person name="Brown C.T."/>
            <person name="Hug L.A."/>
            <person name="Sharon I."/>
            <person name="Castelle C.J."/>
            <person name="Probst A.J."/>
            <person name="Thomas B.C."/>
            <person name="Singh A."/>
            <person name="Wilkins M.J."/>
            <person name="Karaoz U."/>
            <person name="Brodie E.L."/>
            <person name="Williams K.H."/>
            <person name="Hubbard S.S."/>
            <person name="Banfield J.F."/>
        </authorList>
    </citation>
    <scope>NUCLEOTIDE SEQUENCE [LARGE SCALE GENOMIC DNA]</scope>
</reference>
<evidence type="ECO:0000256" key="4">
    <source>
        <dbReference type="ARBA" id="ARBA00035178"/>
    </source>
</evidence>
<keyword evidence="3 5" id="KW-0687">Ribonucleoprotein</keyword>
<organism evidence="6 7">
    <name type="scientific">Candidatus Staskawiczbacteria bacterium RIFOXYB1_FULL_37_44</name>
    <dbReference type="NCBI Taxonomy" id="1802223"/>
    <lineage>
        <taxon>Bacteria</taxon>
        <taxon>Candidatus Staskawicziibacteriota</taxon>
    </lineage>
</organism>
<dbReference type="Pfam" id="PF01783">
    <property type="entry name" value="Ribosomal_L32p"/>
    <property type="match status" value="1"/>
</dbReference>
<protein>
    <recommendedName>
        <fullName evidence="4 5">Large ribosomal subunit protein bL32</fullName>
    </recommendedName>
</protein>
<dbReference type="PANTHER" id="PTHR35534:SF1">
    <property type="entry name" value="LARGE RIBOSOMAL SUBUNIT PROTEIN BL32"/>
    <property type="match status" value="1"/>
</dbReference>
<dbReference type="EMBL" id="MHPJ01000009">
    <property type="protein sequence ID" value="OGZ79062.1"/>
    <property type="molecule type" value="Genomic_DNA"/>
</dbReference>
<evidence type="ECO:0000256" key="5">
    <source>
        <dbReference type="HAMAP-Rule" id="MF_00340"/>
    </source>
</evidence>
<name>A0A1G2IWJ5_9BACT</name>
<evidence type="ECO:0000256" key="2">
    <source>
        <dbReference type="ARBA" id="ARBA00022980"/>
    </source>
</evidence>
<evidence type="ECO:0000256" key="3">
    <source>
        <dbReference type="ARBA" id="ARBA00023274"/>
    </source>
</evidence>
<accession>A0A1G2IWJ5</accession>
<evidence type="ECO:0000256" key="1">
    <source>
        <dbReference type="ARBA" id="ARBA00008560"/>
    </source>
</evidence>
<evidence type="ECO:0000313" key="7">
    <source>
        <dbReference type="Proteomes" id="UP000178650"/>
    </source>
</evidence>
<dbReference type="STRING" id="1802223.A2358_03675"/>
<dbReference type="HAMAP" id="MF_00340">
    <property type="entry name" value="Ribosomal_bL32"/>
    <property type="match status" value="1"/>
</dbReference>
<comment type="caution">
    <text evidence="6">The sequence shown here is derived from an EMBL/GenBank/DDBJ whole genome shotgun (WGS) entry which is preliminary data.</text>
</comment>
<gene>
    <name evidence="5" type="primary">rpmF</name>
    <name evidence="6" type="ORF">A2358_03675</name>
</gene>
<dbReference type="SUPFAM" id="SSF57829">
    <property type="entry name" value="Zn-binding ribosomal proteins"/>
    <property type="match status" value="1"/>
</dbReference>
<proteinExistence type="inferred from homology"/>
<dbReference type="GO" id="GO:0015934">
    <property type="term" value="C:large ribosomal subunit"/>
    <property type="evidence" value="ECO:0007669"/>
    <property type="project" value="InterPro"/>
</dbReference>
<dbReference type="Proteomes" id="UP000178650">
    <property type="component" value="Unassembled WGS sequence"/>
</dbReference>
<dbReference type="InterPro" id="IPR002677">
    <property type="entry name" value="Ribosomal_bL32"/>
</dbReference>
<dbReference type="InterPro" id="IPR011332">
    <property type="entry name" value="Ribosomal_zn-bd"/>
</dbReference>
<dbReference type="GO" id="GO:0003735">
    <property type="term" value="F:structural constituent of ribosome"/>
    <property type="evidence" value="ECO:0007669"/>
    <property type="project" value="InterPro"/>
</dbReference>